<gene>
    <name evidence="1" type="ORF">E1262_27155</name>
</gene>
<comment type="caution">
    <text evidence="1">The sequence shown here is derived from an EMBL/GenBank/DDBJ whole genome shotgun (WGS) entry which is preliminary data.</text>
</comment>
<evidence type="ECO:0000313" key="1">
    <source>
        <dbReference type="EMBL" id="TDD64770.1"/>
    </source>
</evidence>
<dbReference type="RefSeq" id="WP_132107482.1">
    <property type="nucleotide sequence ID" value="NZ_SMLB01000062.1"/>
</dbReference>
<dbReference type="Proteomes" id="UP000295217">
    <property type="component" value="Unassembled WGS sequence"/>
</dbReference>
<reference evidence="1 2" key="1">
    <citation type="submission" date="2019-02" db="EMBL/GenBank/DDBJ databases">
        <title>Draft genome sequences of novel Actinobacteria.</title>
        <authorList>
            <person name="Sahin N."/>
            <person name="Ay H."/>
            <person name="Saygin H."/>
        </authorList>
    </citation>
    <scope>NUCLEOTIDE SEQUENCE [LARGE SCALE GENOMIC DNA]</scope>
    <source>
        <strain evidence="1 2">8K307</strain>
    </source>
</reference>
<organism evidence="1 2">
    <name type="scientific">Jiangella aurantiaca</name>
    <dbReference type="NCBI Taxonomy" id="2530373"/>
    <lineage>
        <taxon>Bacteria</taxon>
        <taxon>Bacillati</taxon>
        <taxon>Actinomycetota</taxon>
        <taxon>Actinomycetes</taxon>
        <taxon>Jiangellales</taxon>
        <taxon>Jiangellaceae</taxon>
        <taxon>Jiangella</taxon>
    </lineage>
</organism>
<sequence>MADLPVNPMSIALTVSHRMLWWQTMDEDDNPAHWRVSADVDPQACCPVEYRHVGDCSLLVADLDPTRNMLDSVELDEWDLEFIGETVLDLADGTLVPALDQQIVEGPPQMVILTHFELAAPWRGHGLAAPLIAATLARFAPTARLAVCRISPARFLAQHADRLAAELASVRLGALLERIGFFLWRDVYVVDLRNDDLTDAGLALLQRWVPQDDQRPESA</sequence>
<dbReference type="AlphaFoldDB" id="A0A4R5A1G4"/>
<evidence type="ECO:0000313" key="2">
    <source>
        <dbReference type="Proteomes" id="UP000295217"/>
    </source>
</evidence>
<protein>
    <recommendedName>
        <fullName evidence="3">N-acetyltransferase</fullName>
    </recommendedName>
</protein>
<dbReference type="OrthoDB" id="3680727at2"/>
<name>A0A4R5A1G4_9ACTN</name>
<proteinExistence type="predicted"/>
<accession>A0A4R5A1G4</accession>
<keyword evidence="2" id="KW-1185">Reference proteome</keyword>
<evidence type="ECO:0008006" key="3">
    <source>
        <dbReference type="Google" id="ProtNLM"/>
    </source>
</evidence>
<dbReference type="EMBL" id="SMLB01000062">
    <property type="protein sequence ID" value="TDD64770.1"/>
    <property type="molecule type" value="Genomic_DNA"/>
</dbReference>